<dbReference type="Proteomes" id="UP000011083">
    <property type="component" value="Unassembled WGS sequence"/>
</dbReference>
<name>L8GR61_ACACF</name>
<dbReference type="KEGG" id="acan:ACA1_271360"/>
<reference evidence="2 3" key="1">
    <citation type="journal article" date="2013" name="Genome Biol.">
        <title>Genome of Acanthamoeba castellanii highlights extensive lateral gene transfer and early evolution of tyrosine kinase signaling.</title>
        <authorList>
            <person name="Clarke M."/>
            <person name="Lohan A.J."/>
            <person name="Liu B."/>
            <person name="Lagkouvardos I."/>
            <person name="Roy S."/>
            <person name="Zafar N."/>
            <person name="Bertelli C."/>
            <person name="Schilde C."/>
            <person name="Kianianmomeni A."/>
            <person name="Burglin T.R."/>
            <person name="Frech C."/>
            <person name="Turcotte B."/>
            <person name="Kopec K.O."/>
            <person name="Synnott J.M."/>
            <person name="Choo C."/>
            <person name="Paponov I."/>
            <person name="Finkler A."/>
            <person name="Soon Heng Tan C."/>
            <person name="Hutchins A.P."/>
            <person name="Weinmeier T."/>
            <person name="Rattei T."/>
            <person name="Chu J.S."/>
            <person name="Gimenez G."/>
            <person name="Irimia M."/>
            <person name="Rigden D.J."/>
            <person name="Fitzpatrick D.A."/>
            <person name="Lorenzo-Morales J."/>
            <person name="Bateman A."/>
            <person name="Chiu C.H."/>
            <person name="Tang P."/>
            <person name="Hegemann P."/>
            <person name="Fromm H."/>
            <person name="Raoult D."/>
            <person name="Greub G."/>
            <person name="Miranda-Saavedra D."/>
            <person name="Chen N."/>
            <person name="Nash P."/>
            <person name="Ginger M.L."/>
            <person name="Horn M."/>
            <person name="Schaap P."/>
            <person name="Caler L."/>
            <person name="Loftus B."/>
        </authorList>
    </citation>
    <scope>NUCLEOTIDE SEQUENCE [LARGE SCALE GENOMIC DNA]</scope>
    <source>
        <strain evidence="2 3">Neff</strain>
    </source>
</reference>
<evidence type="ECO:0000256" key="1">
    <source>
        <dbReference type="SAM" id="MobiDB-lite"/>
    </source>
</evidence>
<keyword evidence="3" id="KW-1185">Reference proteome</keyword>
<dbReference type="EMBL" id="KB008049">
    <property type="protein sequence ID" value="ELR14601.1"/>
    <property type="molecule type" value="Genomic_DNA"/>
</dbReference>
<accession>L8GR61</accession>
<dbReference type="VEuPathDB" id="AmoebaDB:ACA1_271360"/>
<sequence length="118" mass="12709">MPEYCIIDGNHHIQTAWWLFPGNGVVTLSITRSQKMTFTSLCEAGTTCTMRLQFTRMSGRTSSSTMTPYTPTSSGPLLKASKPSTGKSSSATRTSSISSCHCPVTKHGGHRTSHLLGL</sequence>
<organism evidence="2 3">
    <name type="scientific">Acanthamoeba castellanii (strain ATCC 30010 / Neff)</name>
    <dbReference type="NCBI Taxonomy" id="1257118"/>
    <lineage>
        <taxon>Eukaryota</taxon>
        <taxon>Amoebozoa</taxon>
        <taxon>Discosea</taxon>
        <taxon>Longamoebia</taxon>
        <taxon>Centramoebida</taxon>
        <taxon>Acanthamoebidae</taxon>
        <taxon>Acanthamoeba</taxon>
    </lineage>
</organism>
<feature type="compositionally biased region" description="Basic residues" evidence="1">
    <location>
        <begin position="107"/>
        <end position="118"/>
    </location>
</feature>
<evidence type="ECO:0000313" key="2">
    <source>
        <dbReference type="EMBL" id="ELR14601.1"/>
    </source>
</evidence>
<proteinExistence type="predicted"/>
<dbReference type="GeneID" id="14915194"/>
<gene>
    <name evidence="2" type="ORF">ACA1_271360</name>
</gene>
<feature type="region of interest" description="Disordered" evidence="1">
    <location>
        <begin position="58"/>
        <end position="118"/>
    </location>
</feature>
<dbReference type="AlphaFoldDB" id="L8GR61"/>
<feature type="compositionally biased region" description="Low complexity" evidence="1">
    <location>
        <begin position="58"/>
        <end position="74"/>
    </location>
</feature>
<feature type="compositionally biased region" description="Low complexity" evidence="1">
    <location>
        <begin position="84"/>
        <end position="99"/>
    </location>
</feature>
<dbReference type="RefSeq" id="XP_004336614.1">
    <property type="nucleotide sequence ID" value="XM_004336566.1"/>
</dbReference>
<evidence type="ECO:0000313" key="3">
    <source>
        <dbReference type="Proteomes" id="UP000011083"/>
    </source>
</evidence>
<protein>
    <submittedName>
        <fullName evidence="2">Uncharacterized protein</fullName>
    </submittedName>
</protein>